<feature type="chain" id="PRO_5040290920" evidence="1">
    <location>
        <begin position="20"/>
        <end position="120"/>
    </location>
</feature>
<evidence type="ECO:0000313" key="2">
    <source>
        <dbReference type="EMBL" id="GJE88530.1"/>
    </source>
</evidence>
<gene>
    <name evidence="2" type="ORF">PsYK624_046130</name>
</gene>
<evidence type="ECO:0000313" key="3">
    <source>
        <dbReference type="Proteomes" id="UP000703269"/>
    </source>
</evidence>
<dbReference type="EMBL" id="BPQB01000009">
    <property type="protein sequence ID" value="GJE88530.1"/>
    <property type="molecule type" value="Genomic_DNA"/>
</dbReference>
<feature type="signal peptide" evidence="1">
    <location>
        <begin position="1"/>
        <end position="19"/>
    </location>
</feature>
<keyword evidence="3" id="KW-1185">Reference proteome</keyword>
<protein>
    <submittedName>
        <fullName evidence="2">Uncharacterized protein</fullName>
    </submittedName>
</protein>
<keyword evidence="1" id="KW-0732">Signal</keyword>
<accession>A0A9P3G6N9</accession>
<organism evidence="2 3">
    <name type="scientific">Phanerochaete sordida</name>
    <dbReference type="NCBI Taxonomy" id="48140"/>
    <lineage>
        <taxon>Eukaryota</taxon>
        <taxon>Fungi</taxon>
        <taxon>Dikarya</taxon>
        <taxon>Basidiomycota</taxon>
        <taxon>Agaricomycotina</taxon>
        <taxon>Agaricomycetes</taxon>
        <taxon>Polyporales</taxon>
        <taxon>Phanerochaetaceae</taxon>
        <taxon>Phanerochaete</taxon>
    </lineage>
</organism>
<dbReference type="AlphaFoldDB" id="A0A9P3G6N9"/>
<reference evidence="2 3" key="1">
    <citation type="submission" date="2021-08" db="EMBL/GenBank/DDBJ databases">
        <title>Draft Genome Sequence of Phanerochaete sordida strain YK-624.</title>
        <authorList>
            <person name="Mori T."/>
            <person name="Dohra H."/>
            <person name="Suzuki T."/>
            <person name="Kawagishi H."/>
            <person name="Hirai H."/>
        </authorList>
    </citation>
    <scope>NUCLEOTIDE SEQUENCE [LARGE SCALE GENOMIC DNA]</scope>
    <source>
        <strain evidence="2 3">YK-624</strain>
    </source>
</reference>
<dbReference type="Proteomes" id="UP000703269">
    <property type="component" value="Unassembled WGS sequence"/>
</dbReference>
<comment type="caution">
    <text evidence="2">The sequence shown here is derived from an EMBL/GenBank/DDBJ whole genome shotgun (WGS) entry which is preliminary data.</text>
</comment>
<proteinExistence type="predicted"/>
<name>A0A9P3G6N9_9APHY</name>
<evidence type="ECO:0000256" key="1">
    <source>
        <dbReference type="SAM" id="SignalP"/>
    </source>
</evidence>
<sequence>MRFSTIAAILALAAAPALSAPSYGRRSSTAVQPTADDVSGAIALTALAHALSNSGAKQARTTTQTIEKVATNVGNVGSIVSGVTGIVDAIHNTYESFVHPNQRRQLLAAALLARALEDLD</sequence>